<dbReference type="EMBL" id="JACVVK020000047">
    <property type="protein sequence ID" value="KAK7498994.1"/>
    <property type="molecule type" value="Genomic_DNA"/>
</dbReference>
<dbReference type="Proteomes" id="UP001519460">
    <property type="component" value="Unassembled WGS sequence"/>
</dbReference>
<proteinExistence type="predicted"/>
<keyword evidence="2" id="KW-1185">Reference proteome</keyword>
<evidence type="ECO:0000313" key="2">
    <source>
        <dbReference type="Proteomes" id="UP001519460"/>
    </source>
</evidence>
<organism evidence="1 2">
    <name type="scientific">Batillaria attramentaria</name>
    <dbReference type="NCBI Taxonomy" id="370345"/>
    <lineage>
        <taxon>Eukaryota</taxon>
        <taxon>Metazoa</taxon>
        <taxon>Spiralia</taxon>
        <taxon>Lophotrochozoa</taxon>
        <taxon>Mollusca</taxon>
        <taxon>Gastropoda</taxon>
        <taxon>Caenogastropoda</taxon>
        <taxon>Sorbeoconcha</taxon>
        <taxon>Cerithioidea</taxon>
        <taxon>Batillariidae</taxon>
        <taxon>Batillaria</taxon>
    </lineage>
</organism>
<protein>
    <submittedName>
        <fullName evidence="1">Uncharacterized protein</fullName>
    </submittedName>
</protein>
<gene>
    <name evidence="1" type="ORF">BaRGS_00009803</name>
</gene>
<accession>A0ABD0LHN1</accession>
<name>A0ABD0LHN1_9CAEN</name>
<sequence>MIQGAIMLRGGNNVRGTRRREVFFSLEQYSAKSLKLNKVCRREDGDTYTR</sequence>
<evidence type="ECO:0000313" key="1">
    <source>
        <dbReference type="EMBL" id="KAK7498994.1"/>
    </source>
</evidence>
<dbReference type="AlphaFoldDB" id="A0ABD0LHN1"/>
<feature type="non-terminal residue" evidence="1">
    <location>
        <position position="50"/>
    </location>
</feature>
<comment type="caution">
    <text evidence="1">The sequence shown here is derived from an EMBL/GenBank/DDBJ whole genome shotgun (WGS) entry which is preliminary data.</text>
</comment>
<reference evidence="1 2" key="1">
    <citation type="journal article" date="2023" name="Sci. Data">
        <title>Genome assembly of the Korean intertidal mud-creeper Batillaria attramentaria.</title>
        <authorList>
            <person name="Patra A.K."/>
            <person name="Ho P.T."/>
            <person name="Jun S."/>
            <person name="Lee S.J."/>
            <person name="Kim Y."/>
            <person name="Won Y.J."/>
        </authorList>
    </citation>
    <scope>NUCLEOTIDE SEQUENCE [LARGE SCALE GENOMIC DNA]</scope>
    <source>
        <strain evidence="1">Wonlab-2016</strain>
    </source>
</reference>